<reference evidence="1" key="1">
    <citation type="submission" date="2021-02" db="EMBL/GenBank/DDBJ databases">
        <title>Comparative genomics reveals that relaxation of natural selection precedes convergent phenotypic evolution of cavefish.</title>
        <authorList>
            <person name="Peng Z."/>
        </authorList>
    </citation>
    <scope>NUCLEOTIDE SEQUENCE</scope>
    <source>
        <tissue evidence="1">Muscle</tissue>
    </source>
</reference>
<dbReference type="AlphaFoldDB" id="A0A9W7TDI0"/>
<organism evidence="1 2">
    <name type="scientific">Triplophysa rosa</name>
    <name type="common">Cave loach</name>
    <dbReference type="NCBI Taxonomy" id="992332"/>
    <lineage>
        <taxon>Eukaryota</taxon>
        <taxon>Metazoa</taxon>
        <taxon>Chordata</taxon>
        <taxon>Craniata</taxon>
        <taxon>Vertebrata</taxon>
        <taxon>Euteleostomi</taxon>
        <taxon>Actinopterygii</taxon>
        <taxon>Neopterygii</taxon>
        <taxon>Teleostei</taxon>
        <taxon>Ostariophysi</taxon>
        <taxon>Cypriniformes</taxon>
        <taxon>Nemacheilidae</taxon>
        <taxon>Triplophysa</taxon>
    </lineage>
</organism>
<dbReference type="Proteomes" id="UP001059041">
    <property type="component" value="Linkage Group LG21"/>
</dbReference>
<feature type="non-terminal residue" evidence="1">
    <location>
        <position position="121"/>
    </location>
</feature>
<proteinExistence type="predicted"/>
<sequence>QGGGPCVGQDAVLSIILKNNFTSARSLALYSQVAAVYYTGVQKAQLKRDQTCINLKSYEGLGLQYVRTINYGDIESRATVNLTETFITKSHGPYKLLASLDCPQPTQVHEVGSFVIIEEKL</sequence>
<dbReference type="InterPro" id="IPR036238">
    <property type="entry name" value="Transglutaminase_C_sf"/>
</dbReference>
<dbReference type="SUPFAM" id="SSF49309">
    <property type="entry name" value="Transglutaminase, two C-terminal domains"/>
    <property type="match status" value="2"/>
</dbReference>
<dbReference type="PANTHER" id="PTHR11590">
    <property type="entry name" value="PROTEIN-GLUTAMINE GAMMA-GLUTAMYLTRANSFERASE"/>
    <property type="match status" value="1"/>
</dbReference>
<dbReference type="GO" id="GO:0003810">
    <property type="term" value="F:protein-glutamine gamma-glutamyltransferase activity"/>
    <property type="evidence" value="ECO:0007669"/>
    <property type="project" value="InterPro"/>
</dbReference>
<evidence type="ECO:0000313" key="1">
    <source>
        <dbReference type="EMBL" id="KAI7794526.1"/>
    </source>
</evidence>
<gene>
    <name evidence="1" type="ORF">IRJ41_015324</name>
</gene>
<evidence type="ECO:0000313" key="2">
    <source>
        <dbReference type="Proteomes" id="UP001059041"/>
    </source>
</evidence>
<name>A0A9W7TDI0_TRIRA</name>
<keyword evidence="2" id="KW-1185">Reference proteome</keyword>
<dbReference type="Gene3D" id="2.60.40.10">
    <property type="entry name" value="Immunoglobulins"/>
    <property type="match status" value="1"/>
</dbReference>
<comment type="caution">
    <text evidence="1">The sequence shown here is derived from an EMBL/GenBank/DDBJ whole genome shotgun (WGS) entry which is preliminary data.</text>
</comment>
<dbReference type="EMBL" id="JAFHDT010000021">
    <property type="protein sequence ID" value="KAI7794526.1"/>
    <property type="molecule type" value="Genomic_DNA"/>
</dbReference>
<dbReference type="InterPro" id="IPR013783">
    <property type="entry name" value="Ig-like_fold"/>
</dbReference>
<dbReference type="PANTHER" id="PTHR11590:SF49">
    <property type="entry name" value="PROTEIN-GLUTAMINE GAMMA-GLUTAMYLTRANSFERASE K"/>
    <property type="match status" value="1"/>
</dbReference>
<protein>
    <submittedName>
        <fullName evidence="1">Uncharacterized protein</fullName>
    </submittedName>
</protein>
<accession>A0A9W7TDI0</accession>
<dbReference type="InterPro" id="IPR050779">
    <property type="entry name" value="Transglutaminase"/>
</dbReference>